<name>A0A1Y2GP41_9FUNG</name>
<proteinExistence type="predicted"/>
<evidence type="ECO:0000313" key="1">
    <source>
        <dbReference type="EMBL" id="ORZ14889.1"/>
    </source>
</evidence>
<gene>
    <name evidence="1" type="ORF">BCR41DRAFT_354278</name>
</gene>
<comment type="caution">
    <text evidence="1">The sequence shown here is derived from an EMBL/GenBank/DDBJ whole genome shotgun (WGS) entry which is preliminary data.</text>
</comment>
<sequence length="68" mass="7591">MSSRKSTMKKSLWVQYKALPPRTRMYIGFGGMAFALAGLYVSDAMEDKLDPARHSKTIAPPEADVKSR</sequence>
<reference evidence="1 2" key="1">
    <citation type="submission" date="2016-07" db="EMBL/GenBank/DDBJ databases">
        <title>Pervasive Adenine N6-methylation of Active Genes in Fungi.</title>
        <authorList>
            <consortium name="DOE Joint Genome Institute"/>
            <person name="Mondo S.J."/>
            <person name="Dannebaum R.O."/>
            <person name="Kuo R.C."/>
            <person name="Labutti K."/>
            <person name="Haridas S."/>
            <person name="Kuo A."/>
            <person name="Salamov A."/>
            <person name="Ahrendt S.R."/>
            <person name="Lipzen A."/>
            <person name="Sullivan W."/>
            <person name="Andreopoulos W.B."/>
            <person name="Clum A."/>
            <person name="Lindquist E."/>
            <person name="Daum C."/>
            <person name="Ramamoorthy G.K."/>
            <person name="Gryganskyi A."/>
            <person name="Culley D."/>
            <person name="Magnuson J.K."/>
            <person name="James T.Y."/>
            <person name="O'Malley M.A."/>
            <person name="Stajich J.E."/>
            <person name="Spatafora J.W."/>
            <person name="Visel A."/>
            <person name="Grigoriev I.V."/>
        </authorList>
    </citation>
    <scope>NUCLEOTIDE SEQUENCE [LARGE SCALE GENOMIC DNA]</scope>
    <source>
        <strain evidence="1 2">NRRL 3116</strain>
    </source>
</reference>
<keyword evidence="2" id="KW-1185">Reference proteome</keyword>
<dbReference type="GeneID" id="33566127"/>
<evidence type="ECO:0000313" key="2">
    <source>
        <dbReference type="Proteomes" id="UP000193648"/>
    </source>
</evidence>
<dbReference type="RefSeq" id="XP_021881021.1">
    <property type="nucleotide sequence ID" value="XM_022024283.1"/>
</dbReference>
<accession>A0A1Y2GP41</accession>
<dbReference type="EMBL" id="MCFF01000020">
    <property type="protein sequence ID" value="ORZ14889.1"/>
    <property type="molecule type" value="Genomic_DNA"/>
</dbReference>
<dbReference type="InParanoid" id="A0A1Y2GP41"/>
<dbReference type="AlphaFoldDB" id="A0A1Y2GP41"/>
<organism evidence="1 2">
    <name type="scientific">Lobosporangium transversale</name>
    <dbReference type="NCBI Taxonomy" id="64571"/>
    <lineage>
        <taxon>Eukaryota</taxon>
        <taxon>Fungi</taxon>
        <taxon>Fungi incertae sedis</taxon>
        <taxon>Mucoromycota</taxon>
        <taxon>Mortierellomycotina</taxon>
        <taxon>Mortierellomycetes</taxon>
        <taxon>Mortierellales</taxon>
        <taxon>Mortierellaceae</taxon>
        <taxon>Lobosporangium</taxon>
    </lineage>
</organism>
<dbReference type="Proteomes" id="UP000193648">
    <property type="component" value="Unassembled WGS sequence"/>
</dbReference>
<protein>
    <submittedName>
        <fullName evidence="1">Uncharacterized protein</fullName>
    </submittedName>
</protein>